<dbReference type="GeneID" id="42045176"/>
<protein>
    <submittedName>
        <fullName evidence="2">Uncharacterized protein</fullName>
    </submittedName>
</protein>
<name>A0A1L7V3X4_FUSPR</name>
<evidence type="ECO:0000313" key="2">
    <source>
        <dbReference type="EMBL" id="CZR35591.1"/>
    </source>
</evidence>
<dbReference type="RefSeq" id="XP_031076184.1">
    <property type="nucleotide sequence ID" value="XM_031225559.1"/>
</dbReference>
<dbReference type="Proteomes" id="UP000183971">
    <property type="component" value="Unassembled WGS sequence"/>
</dbReference>
<organism evidence="2 3">
    <name type="scientific">Fusarium proliferatum (strain ET1)</name>
    <name type="common">Orchid endophyte fungus</name>
    <dbReference type="NCBI Taxonomy" id="1227346"/>
    <lineage>
        <taxon>Eukaryota</taxon>
        <taxon>Fungi</taxon>
        <taxon>Dikarya</taxon>
        <taxon>Ascomycota</taxon>
        <taxon>Pezizomycotina</taxon>
        <taxon>Sordariomycetes</taxon>
        <taxon>Hypocreomycetidae</taxon>
        <taxon>Hypocreales</taxon>
        <taxon>Nectriaceae</taxon>
        <taxon>Fusarium</taxon>
        <taxon>Fusarium fujikuroi species complex</taxon>
    </lineage>
</organism>
<dbReference type="VEuPathDB" id="FungiDB:FPRO_00286"/>
<reference evidence="3" key="1">
    <citation type="journal article" date="2016" name="Genome Biol. Evol.">
        <title>Comparative 'omics' of the Fusarium fujikuroi species complex highlights differences in genetic potential and metabolite synthesis.</title>
        <authorList>
            <person name="Niehaus E.-M."/>
            <person name="Muensterkoetter M."/>
            <person name="Proctor R.H."/>
            <person name="Brown D.W."/>
            <person name="Sharon A."/>
            <person name="Idan Y."/>
            <person name="Oren-Young L."/>
            <person name="Sieber C.M."/>
            <person name="Novak O."/>
            <person name="Pencik A."/>
            <person name="Tarkowska D."/>
            <person name="Hromadova K."/>
            <person name="Freeman S."/>
            <person name="Maymon M."/>
            <person name="Elazar M."/>
            <person name="Youssef S.A."/>
            <person name="El-Shabrawy E.S.M."/>
            <person name="Shalaby A.B.A."/>
            <person name="Houterman P."/>
            <person name="Brock N.L."/>
            <person name="Burkhardt I."/>
            <person name="Tsavkelova E.A."/>
            <person name="Dickschat J.S."/>
            <person name="Galuszka P."/>
            <person name="Gueldener U."/>
            <person name="Tudzynski B."/>
        </authorList>
    </citation>
    <scope>NUCLEOTIDE SEQUENCE [LARGE SCALE GENOMIC DNA]</scope>
    <source>
        <strain evidence="3">ET1</strain>
    </source>
</reference>
<comment type="caution">
    <text evidence="2">The sequence shown here is derived from an EMBL/GenBank/DDBJ whole genome shotgun (WGS) entry which is preliminary data.</text>
</comment>
<accession>A0A1L7V3X4</accession>
<feature type="region of interest" description="Disordered" evidence="1">
    <location>
        <begin position="30"/>
        <end position="108"/>
    </location>
</feature>
<feature type="compositionally biased region" description="Basic and acidic residues" evidence="1">
    <location>
        <begin position="51"/>
        <end position="70"/>
    </location>
</feature>
<proteinExistence type="predicted"/>
<dbReference type="AlphaFoldDB" id="A0A1L7V3X4"/>
<evidence type="ECO:0000256" key="1">
    <source>
        <dbReference type="SAM" id="MobiDB-lite"/>
    </source>
</evidence>
<keyword evidence="3" id="KW-1185">Reference proteome</keyword>
<sequence>MNGSTENNETALLSFHTNFWIGGLRRGRQRRSSNLPMVSRGRSGRSISPDTLEKGQAHRHEKFLAKQETKVKKHWKEMLGEDGNIPMNEEEDSGEDTDHHLSTDDPTIHIHGGEAIMKADFDEEDALNVADDDEANLE</sequence>
<feature type="compositionally biased region" description="Basic and acidic residues" evidence="1">
    <location>
        <begin position="96"/>
        <end position="108"/>
    </location>
</feature>
<gene>
    <name evidence="2" type="ORF">FPRO_00286</name>
</gene>
<evidence type="ECO:0000313" key="3">
    <source>
        <dbReference type="Proteomes" id="UP000183971"/>
    </source>
</evidence>
<dbReference type="EMBL" id="FJOF01000001">
    <property type="protein sequence ID" value="CZR35591.1"/>
    <property type="molecule type" value="Genomic_DNA"/>
</dbReference>